<dbReference type="InterPro" id="IPR004072">
    <property type="entry name" value="Vmron_rcpt_1"/>
</dbReference>
<dbReference type="Proteomes" id="UP001108280">
    <property type="component" value="Chromosome 9"/>
</dbReference>
<dbReference type="GO" id="GO:0019236">
    <property type="term" value="P:response to pheromone"/>
    <property type="evidence" value="ECO:0007669"/>
    <property type="project" value="UniProtKB-KW"/>
</dbReference>
<evidence type="ECO:0000256" key="1">
    <source>
        <dbReference type="ARBA" id="ARBA00003878"/>
    </source>
</evidence>
<keyword evidence="7 13" id="KW-1133">Transmembrane helix</keyword>
<feature type="transmembrane region" description="Helical" evidence="13">
    <location>
        <begin position="273"/>
        <end position="294"/>
    </location>
</feature>
<evidence type="ECO:0000256" key="13">
    <source>
        <dbReference type="RuleBase" id="RU364061"/>
    </source>
</evidence>
<evidence type="ECO:0000259" key="14">
    <source>
        <dbReference type="PROSITE" id="PS50262"/>
    </source>
</evidence>
<reference evidence="16" key="3">
    <citation type="submission" date="2025-08" db="UniProtKB">
        <authorList>
            <consortium name="RefSeq"/>
        </authorList>
    </citation>
    <scope>IDENTIFICATION</scope>
    <source>
        <strain evidence="16">17A/GY</strain>
        <tissue evidence="16">Liver</tissue>
    </source>
</reference>
<name>A0A9J7GKN2_CRIGR</name>
<keyword evidence="5 13" id="KW-0589">Pheromone response</keyword>
<evidence type="ECO:0000256" key="9">
    <source>
        <dbReference type="ARBA" id="ARBA00023136"/>
    </source>
</evidence>
<dbReference type="Gene3D" id="1.20.1070.10">
    <property type="entry name" value="Rhodopsin 7-helix transmembrane proteins"/>
    <property type="match status" value="1"/>
</dbReference>
<dbReference type="PROSITE" id="PS50262">
    <property type="entry name" value="G_PROTEIN_RECEP_F1_2"/>
    <property type="match status" value="1"/>
</dbReference>
<sequence length="326" mass="36202">MDAWVSISLNWGMAFLVETTAGILANCFLFHLYNFPLFTAQAVRPTNLILNQLVLSNHLVLFSKGIPQTVATFGLTSFLGESGCKLILYLNRVARGVSLSTTSLLSGFQAIKLRPNTSAWLSLRIISSKYIGTCCFLCWTLQLLLNLHVTMKAGSPKYSKNLSAKGIYRYCSSTMSDRLTFLLKALILSLSDIVCLVIMAWASGSMVLVLHKHKRRVQHIHSHSLSSRPSHEDRATRTILILVSLFLSFYSLASLLSFWITQTVSPSPWLFNTTVLLSLGFPALSPFVFSFNIIRVPRFCSALWTKKANPPTLVSVVGVSSRSCQL</sequence>
<dbReference type="GO" id="GO:0016503">
    <property type="term" value="F:pheromone receptor activity"/>
    <property type="evidence" value="ECO:0007669"/>
    <property type="project" value="InterPro"/>
</dbReference>
<dbReference type="InterPro" id="IPR017452">
    <property type="entry name" value="GPCR_Rhodpsn_7TM"/>
</dbReference>
<evidence type="ECO:0000256" key="6">
    <source>
        <dbReference type="ARBA" id="ARBA00022692"/>
    </source>
</evidence>
<keyword evidence="15" id="KW-1185">Reference proteome</keyword>
<evidence type="ECO:0000256" key="3">
    <source>
        <dbReference type="ARBA" id="ARBA00010663"/>
    </source>
</evidence>
<keyword evidence="6 13" id="KW-0812">Transmembrane</keyword>
<dbReference type="KEGG" id="cge:100769026"/>
<evidence type="ECO:0000256" key="2">
    <source>
        <dbReference type="ARBA" id="ARBA00004651"/>
    </source>
</evidence>
<evidence type="ECO:0000313" key="16">
    <source>
        <dbReference type="RefSeq" id="XP_027286973.1"/>
    </source>
</evidence>
<comment type="subcellular location">
    <subcellularLocation>
        <location evidence="2 13">Cell membrane</location>
        <topology evidence="2 13">Multi-pass membrane protein</topology>
    </subcellularLocation>
</comment>
<evidence type="ECO:0000256" key="11">
    <source>
        <dbReference type="ARBA" id="ARBA00023180"/>
    </source>
</evidence>
<organism evidence="15 16">
    <name type="scientific">Cricetulus griseus</name>
    <name type="common">Chinese hamster</name>
    <name type="synonym">Cricetulus barabensis griseus</name>
    <dbReference type="NCBI Taxonomy" id="10029"/>
    <lineage>
        <taxon>Eukaryota</taxon>
        <taxon>Metazoa</taxon>
        <taxon>Chordata</taxon>
        <taxon>Craniata</taxon>
        <taxon>Vertebrata</taxon>
        <taxon>Euteleostomi</taxon>
        <taxon>Mammalia</taxon>
        <taxon>Eutheria</taxon>
        <taxon>Euarchontoglires</taxon>
        <taxon>Glires</taxon>
        <taxon>Rodentia</taxon>
        <taxon>Myomorpha</taxon>
        <taxon>Muroidea</taxon>
        <taxon>Cricetidae</taxon>
        <taxon>Cricetinae</taxon>
        <taxon>Cricetulus</taxon>
    </lineage>
</organism>
<keyword evidence="12 13" id="KW-0807">Transducer</keyword>
<evidence type="ECO:0000256" key="12">
    <source>
        <dbReference type="ARBA" id="ARBA00023224"/>
    </source>
</evidence>
<proteinExistence type="inferred from homology"/>
<feature type="transmembrane region" description="Helical" evidence="13">
    <location>
        <begin position="185"/>
        <end position="210"/>
    </location>
</feature>
<dbReference type="GO" id="GO:0005886">
    <property type="term" value="C:plasma membrane"/>
    <property type="evidence" value="ECO:0007669"/>
    <property type="project" value="UniProtKB-SubCell"/>
</dbReference>
<protein>
    <recommendedName>
        <fullName evidence="13">Vomeronasal type-1 receptor</fullName>
    </recommendedName>
</protein>
<evidence type="ECO:0000256" key="8">
    <source>
        <dbReference type="ARBA" id="ARBA00023040"/>
    </source>
</evidence>
<evidence type="ECO:0000256" key="10">
    <source>
        <dbReference type="ARBA" id="ARBA00023170"/>
    </source>
</evidence>
<accession>A0A9J7GKN2</accession>
<dbReference type="Pfam" id="PF03402">
    <property type="entry name" value="V1R"/>
    <property type="match status" value="1"/>
</dbReference>
<feature type="transmembrane region" description="Helical" evidence="13">
    <location>
        <begin position="130"/>
        <end position="149"/>
    </location>
</feature>
<feature type="transmembrane region" description="Helical" evidence="13">
    <location>
        <begin position="238"/>
        <end position="261"/>
    </location>
</feature>
<keyword evidence="10 13" id="KW-0675">Receptor</keyword>
<keyword evidence="11" id="KW-0325">Glycoprotein</keyword>
<dbReference type="OrthoDB" id="9606139at2759"/>
<feature type="domain" description="G-protein coupled receptors family 1 profile" evidence="14">
    <location>
        <begin position="25"/>
        <end position="289"/>
    </location>
</feature>
<reference evidence="15" key="1">
    <citation type="journal article" date="2018" name="Biotechnol. Bioeng.">
        <title>A reference genome of the Chinese hamster based on a hybrid assembly strategy.</title>
        <authorList>
            <person name="Rupp O."/>
            <person name="MacDonald M.L."/>
            <person name="Li S."/>
            <person name="Dhiman H."/>
            <person name="Polson S."/>
            <person name="Griep S."/>
            <person name="Heffner K."/>
            <person name="Hernandez I."/>
            <person name="Brinkrolf K."/>
            <person name="Jadhav V."/>
            <person name="Samoudi M."/>
            <person name="Hao H."/>
            <person name="Kingham B."/>
            <person name="Goesmann A."/>
            <person name="Betenbaugh M.J."/>
            <person name="Lewis N.E."/>
            <person name="Borth N."/>
            <person name="Lee K.H."/>
        </authorList>
    </citation>
    <scope>NUCLEOTIDE SEQUENCE [LARGE SCALE GENOMIC DNA]</scope>
    <source>
        <strain evidence="15">17A/GY</strain>
    </source>
</reference>
<keyword evidence="9 13" id="KW-0472">Membrane</keyword>
<dbReference type="AlphaFoldDB" id="A0A9J7GKN2"/>
<dbReference type="GeneID" id="100769026"/>
<reference evidence="15" key="2">
    <citation type="journal article" date="2020" name="Biotechnol. Bioeng.">
        <title>Chromosome-scale scaffolds for the Chinese hamster reference genome assembly to facilitate the study of the CHO epigenome.</title>
        <authorList>
            <person name="Hilliard W."/>
            <person name="MacDonald M."/>
            <person name="Lee K.H."/>
        </authorList>
    </citation>
    <scope>NUCLEOTIDE SEQUENCE [LARGE SCALE GENOMIC DNA]</scope>
    <source>
        <strain evidence="15">17A/GY</strain>
    </source>
</reference>
<evidence type="ECO:0000256" key="5">
    <source>
        <dbReference type="ARBA" id="ARBA00022507"/>
    </source>
</evidence>
<gene>
    <name evidence="16" type="primary">LOC100769026</name>
</gene>
<dbReference type="PRINTS" id="PR01534">
    <property type="entry name" value="VOMERONASL1R"/>
</dbReference>
<dbReference type="PANTHER" id="PTHR24062">
    <property type="entry name" value="VOMERONASAL TYPE-1 RECEPTOR"/>
    <property type="match status" value="1"/>
</dbReference>
<evidence type="ECO:0000256" key="7">
    <source>
        <dbReference type="ARBA" id="ARBA00022989"/>
    </source>
</evidence>
<dbReference type="RefSeq" id="XP_027286973.1">
    <property type="nucleotide sequence ID" value="XM_027431172.1"/>
</dbReference>
<dbReference type="GO" id="GO:0007606">
    <property type="term" value="P:sensory perception of chemical stimulus"/>
    <property type="evidence" value="ECO:0007669"/>
    <property type="project" value="UniProtKB-ARBA"/>
</dbReference>
<comment type="function">
    <text evidence="1">Putative pheromone receptor.</text>
</comment>
<evidence type="ECO:0000256" key="4">
    <source>
        <dbReference type="ARBA" id="ARBA00022475"/>
    </source>
</evidence>
<keyword evidence="8 13" id="KW-0297">G-protein coupled receptor</keyword>
<dbReference type="FunFam" id="1.20.1070.10:FF:000033">
    <property type="entry name" value="Vomeronasal type-1 receptor"/>
    <property type="match status" value="1"/>
</dbReference>
<dbReference type="SUPFAM" id="SSF81321">
    <property type="entry name" value="Family A G protein-coupled receptor-like"/>
    <property type="match status" value="1"/>
</dbReference>
<comment type="similarity">
    <text evidence="3 13">Belongs to the G-protein coupled receptor 1 family.</text>
</comment>
<evidence type="ECO:0000313" key="15">
    <source>
        <dbReference type="Proteomes" id="UP001108280"/>
    </source>
</evidence>
<keyword evidence="4 13" id="KW-1003">Cell membrane</keyword>
<feature type="transmembrane region" description="Helical" evidence="13">
    <location>
        <begin position="12"/>
        <end position="33"/>
    </location>
</feature>